<evidence type="ECO:0000313" key="2">
    <source>
        <dbReference type="Proteomes" id="UP000533905"/>
    </source>
</evidence>
<evidence type="ECO:0000313" key="1">
    <source>
        <dbReference type="EMBL" id="NNG23594.1"/>
    </source>
</evidence>
<organism evidence="1 2">
    <name type="scientific">Telluria aromaticivorans</name>
    <dbReference type="NCBI Taxonomy" id="2725995"/>
    <lineage>
        <taxon>Bacteria</taxon>
        <taxon>Pseudomonadati</taxon>
        <taxon>Pseudomonadota</taxon>
        <taxon>Betaproteobacteria</taxon>
        <taxon>Burkholderiales</taxon>
        <taxon>Oxalobacteraceae</taxon>
        <taxon>Telluria group</taxon>
        <taxon>Telluria</taxon>
    </lineage>
</organism>
<keyword evidence="2" id="KW-1185">Reference proteome</keyword>
<proteinExistence type="predicted"/>
<protein>
    <submittedName>
        <fullName evidence="1">Uncharacterized protein</fullName>
    </submittedName>
</protein>
<comment type="caution">
    <text evidence="1">The sequence shown here is derived from an EMBL/GenBank/DDBJ whole genome shotgun (WGS) entry which is preliminary data.</text>
</comment>
<gene>
    <name evidence="1" type="ORF">HGB41_11375</name>
</gene>
<dbReference type="EMBL" id="JABAIV010000003">
    <property type="protein sequence ID" value="NNG23594.1"/>
    <property type="molecule type" value="Genomic_DNA"/>
</dbReference>
<dbReference type="Proteomes" id="UP000533905">
    <property type="component" value="Unassembled WGS sequence"/>
</dbReference>
<name>A0A7Y2P179_9BURK</name>
<reference evidence="1 2" key="1">
    <citation type="submission" date="2020-04" db="EMBL/GenBank/DDBJ databases">
        <title>Massilia sp. nov., a cold adapted bacteria isolated from Arctic soil.</title>
        <authorList>
            <person name="Son J."/>
            <person name="Ka J.-O."/>
        </authorList>
    </citation>
    <scope>NUCLEOTIDE SEQUENCE [LARGE SCALE GENOMIC DNA]</scope>
    <source>
        <strain evidence="1 2">ML15P13</strain>
    </source>
</reference>
<sequence length="149" mass="15633">MATPDQIVELADQLSACADQIHERVMREIRAYAGGPVPDKVQATARALLEDEVLLRQRANGLYADAATFIVRALGKPQAQLVKLTTDAAEKIRRIGVIGEVTSLVGGLLALAGAAATGQAVPVLVALEKIHKQVKAIEALAPKPPAKAS</sequence>
<accession>A0A7Y2P179</accession>
<dbReference type="AlphaFoldDB" id="A0A7Y2P179"/>